<protein>
    <submittedName>
        <fullName evidence="8">Iron complex transport system ATP-binding protein</fullName>
    </submittedName>
</protein>
<dbReference type="RefSeq" id="WP_093255235.1">
    <property type="nucleotide sequence ID" value="NZ_FNQM01000013.1"/>
</dbReference>
<dbReference type="PROSITE" id="PS50893">
    <property type="entry name" value="ABC_TRANSPORTER_2"/>
    <property type="match status" value="1"/>
</dbReference>
<dbReference type="PROSITE" id="PS00211">
    <property type="entry name" value="ABC_TRANSPORTER_1"/>
    <property type="match status" value="1"/>
</dbReference>
<dbReference type="AlphaFoldDB" id="A0A1H4EEU8"/>
<accession>A0A1H4EEU8</accession>
<proteinExistence type="inferred from homology"/>
<dbReference type="Gene3D" id="3.40.50.300">
    <property type="entry name" value="P-loop containing nucleotide triphosphate hydrolases"/>
    <property type="match status" value="1"/>
</dbReference>
<dbReference type="STRING" id="89524.SAMN05444370_11396"/>
<evidence type="ECO:0000313" key="9">
    <source>
        <dbReference type="Proteomes" id="UP000198703"/>
    </source>
</evidence>
<dbReference type="GO" id="GO:0005524">
    <property type="term" value="F:ATP binding"/>
    <property type="evidence" value="ECO:0007669"/>
    <property type="project" value="UniProtKB-KW"/>
</dbReference>
<dbReference type="InterPro" id="IPR017871">
    <property type="entry name" value="ABC_transporter-like_CS"/>
</dbReference>
<evidence type="ECO:0000256" key="2">
    <source>
        <dbReference type="ARBA" id="ARBA00022448"/>
    </source>
</evidence>
<keyword evidence="4 8" id="KW-0067">ATP-binding</keyword>
<dbReference type="OrthoDB" id="9805601at2"/>
<comment type="function">
    <text evidence="6">Part of the ABC transporter complex HmuTUV involved in hemin import. Responsible for energy coupling to the transport system.</text>
</comment>
<dbReference type="Proteomes" id="UP000198703">
    <property type="component" value="Unassembled WGS sequence"/>
</dbReference>
<evidence type="ECO:0000256" key="1">
    <source>
        <dbReference type="ARBA" id="ARBA00005417"/>
    </source>
</evidence>
<dbReference type="InterPro" id="IPR027417">
    <property type="entry name" value="P-loop_NTPase"/>
</dbReference>
<keyword evidence="5" id="KW-1278">Translocase</keyword>
<organism evidence="8 9">
    <name type="scientific">Rubrimonas cliftonensis</name>
    <dbReference type="NCBI Taxonomy" id="89524"/>
    <lineage>
        <taxon>Bacteria</taxon>
        <taxon>Pseudomonadati</taxon>
        <taxon>Pseudomonadota</taxon>
        <taxon>Alphaproteobacteria</taxon>
        <taxon>Rhodobacterales</taxon>
        <taxon>Paracoccaceae</taxon>
        <taxon>Rubrimonas</taxon>
    </lineage>
</organism>
<evidence type="ECO:0000256" key="6">
    <source>
        <dbReference type="ARBA" id="ARBA00037066"/>
    </source>
</evidence>
<dbReference type="SUPFAM" id="SSF52540">
    <property type="entry name" value="P-loop containing nucleoside triphosphate hydrolases"/>
    <property type="match status" value="1"/>
</dbReference>
<dbReference type="EMBL" id="FNQM01000013">
    <property type="protein sequence ID" value="SEA83581.1"/>
    <property type="molecule type" value="Genomic_DNA"/>
</dbReference>
<keyword evidence="2" id="KW-0813">Transport</keyword>
<reference evidence="8 9" key="1">
    <citation type="submission" date="2016-10" db="EMBL/GenBank/DDBJ databases">
        <authorList>
            <person name="de Groot N.N."/>
        </authorList>
    </citation>
    <scope>NUCLEOTIDE SEQUENCE [LARGE SCALE GENOMIC DNA]</scope>
    <source>
        <strain evidence="8 9">DSM 15345</strain>
    </source>
</reference>
<dbReference type="InterPro" id="IPR003439">
    <property type="entry name" value="ABC_transporter-like_ATP-bd"/>
</dbReference>
<keyword evidence="3" id="KW-0547">Nucleotide-binding</keyword>
<dbReference type="Pfam" id="PF00005">
    <property type="entry name" value="ABC_tran"/>
    <property type="match status" value="1"/>
</dbReference>
<feature type="domain" description="ABC transporter" evidence="7">
    <location>
        <begin position="3"/>
        <end position="242"/>
    </location>
</feature>
<name>A0A1H4EEU8_9RHOB</name>
<comment type="similarity">
    <text evidence="1">Belongs to the ABC transporter superfamily.</text>
</comment>
<sequence length="275" mass="28251">MRLQAEGLAIGYPGGAVGHDLALAVGPGDILCLLGPNGCGKTTLLRTLLGLLPPLAGGVSLGGERLERLSRAEIARRAAYVPQAHAPPFPFTALEIVLMGRTARLPPFGQPGRADRAAALAALTRLGIGDLAARDYSQLSGGQRQLVLIARALAQEAPLIVMDEPTASLDFGNQARVLAEIAALAGAARGDGRAVVLTTHDPDQAFALNAQVVLMKAGRIVARGAPENALTSAALSEVYGVPVVVERTQSGRAVCAPTLARQSAPSITSEALTIT</sequence>
<dbReference type="InterPro" id="IPR003593">
    <property type="entry name" value="AAA+_ATPase"/>
</dbReference>
<dbReference type="CDD" id="cd03214">
    <property type="entry name" value="ABC_Iron-Siderophores_B12_Hemin"/>
    <property type="match status" value="1"/>
</dbReference>
<evidence type="ECO:0000259" key="7">
    <source>
        <dbReference type="PROSITE" id="PS50893"/>
    </source>
</evidence>
<dbReference type="PANTHER" id="PTHR42794">
    <property type="entry name" value="HEMIN IMPORT ATP-BINDING PROTEIN HMUV"/>
    <property type="match status" value="1"/>
</dbReference>
<evidence type="ECO:0000313" key="8">
    <source>
        <dbReference type="EMBL" id="SEA83581.1"/>
    </source>
</evidence>
<gene>
    <name evidence="8" type="ORF">SAMN05444370_11396</name>
</gene>
<evidence type="ECO:0000256" key="4">
    <source>
        <dbReference type="ARBA" id="ARBA00022840"/>
    </source>
</evidence>
<dbReference type="GO" id="GO:0016887">
    <property type="term" value="F:ATP hydrolysis activity"/>
    <property type="evidence" value="ECO:0007669"/>
    <property type="project" value="InterPro"/>
</dbReference>
<evidence type="ECO:0000256" key="3">
    <source>
        <dbReference type="ARBA" id="ARBA00022741"/>
    </source>
</evidence>
<dbReference type="SMART" id="SM00382">
    <property type="entry name" value="AAA"/>
    <property type="match status" value="1"/>
</dbReference>
<evidence type="ECO:0000256" key="5">
    <source>
        <dbReference type="ARBA" id="ARBA00022967"/>
    </source>
</evidence>
<keyword evidence="9" id="KW-1185">Reference proteome</keyword>
<dbReference type="FunFam" id="3.40.50.300:FF:000134">
    <property type="entry name" value="Iron-enterobactin ABC transporter ATP-binding protein"/>
    <property type="match status" value="1"/>
</dbReference>
<dbReference type="PANTHER" id="PTHR42794:SF1">
    <property type="entry name" value="HEMIN IMPORT ATP-BINDING PROTEIN HMUV"/>
    <property type="match status" value="1"/>
</dbReference>